<evidence type="ECO:0000313" key="1">
    <source>
        <dbReference type="EMBL" id="KAF5948292.1"/>
    </source>
</evidence>
<evidence type="ECO:0008006" key="3">
    <source>
        <dbReference type="Google" id="ProtNLM"/>
    </source>
</evidence>
<evidence type="ECO:0000313" key="2">
    <source>
        <dbReference type="Proteomes" id="UP000593564"/>
    </source>
</evidence>
<keyword evidence="2" id="KW-1185">Reference proteome</keyword>
<comment type="caution">
    <text evidence="1">The sequence shown here is derived from an EMBL/GenBank/DDBJ whole genome shotgun (WGS) entry which is preliminary data.</text>
</comment>
<accession>A0A7J7H5N9</accession>
<dbReference type="AlphaFoldDB" id="A0A7J7H5N9"/>
<feature type="non-terminal residue" evidence="1">
    <location>
        <position position="199"/>
    </location>
</feature>
<gene>
    <name evidence="1" type="ORF">HYC85_014249</name>
</gene>
<dbReference type="GO" id="GO:0006572">
    <property type="term" value="P:L-tyrosine catabolic process"/>
    <property type="evidence" value="ECO:0007669"/>
    <property type="project" value="TreeGrafter"/>
</dbReference>
<dbReference type="PANTHER" id="PTHR45744">
    <property type="entry name" value="TYROSINE AMINOTRANSFERASE"/>
    <property type="match status" value="1"/>
</dbReference>
<protein>
    <recommendedName>
        <fullName evidence="3">Aminotransferase class I/classII domain-containing protein</fullName>
    </recommendedName>
</protein>
<dbReference type="PANTHER" id="PTHR45744:SF11">
    <property type="entry name" value="TYROSINE AMINOTRANSFERASE"/>
    <property type="match status" value="1"/>
</dbReference>
<dbReference type="InterPro" id="IPR015421">
    <property type="entry name" value="PyrdxlP-dep_Trfase_major"/>
</dbReference>
<name>A0A7J7H5N9_CAMSI</name>
<dbReference type="Gene3D" id="3.40.640.10">
    <property type="entry name" value="Type I PLP-dependent aspartate aminotransferase-like (Major domain)"/>
    <property type="match status" value="1"/>
</dbReference>
<proteinExistence type="predicted"/>
<reference evidence="2" key="1">
    <citation type="journal article" date="2020" name="Nat. Commun.">
        <title>Genome assembly of wild tea tree DASZ reveals pedigree and selection history of tea varieties.</title>
        <authorList>
            <person name="Zhang W."/>
            <person name="Zhang Y."/>
            <person name="Qiu H."/>
            <person name="Guo Y."/>
            <person name="Wan H."/>
            <person name="Zhang X."/>
            <person name="Scossa F."/>
            <person name="Alseekh S."/>
            <person name="Zhang Q."/>
            <person name="Wang P."/>
            <person name="Xu L."/>
            <person name="Schmidt M.H."/>
            <person name="Jia X."/>
            <person name="Li D."/>
            <person name="Zhu A."/>
            <person name="Guo F."/>
            <person name="Chen W."/>
            <person name="Ni D."/>
            <person name="Usadel B."/>
            <person name="Fernie A.R."/>
            <person name="Wen W."/>
        </authorList>
    </citation>
    <scope>NUCLEOTIDE SEQUENCE [LARGE SCALE GENOMIC DNA]</scope>
    <source>
        <strain evidence="2">cv. G240</strain>
    </source>
</reference>
<dbReference type="SUPFAM" id="SSF53383">
    <property type="entry name" value="PLP-dependent transferases"/>
    <property type="match status" value="1"/>
</dbReference>
<sequence>LCPTILLGHGDPSAFPSFHTTSIAEDAVVDALHCAKFNGYALNVDILPPIRAIAEHLSEDLPYKLSHFDPLPEKGCEVDLDAIEALADENIVAMLIVNPGNHCGNVFTYRHLKKFMIILLLGLIYLCLWESLDQLHRLLLLALYQRGGLFPIGDLVDLSQMILMAFLKKMGSLSPPPLSIFISLCKCSNYATEASWQQN</sequence>
<dbReference type="GO" id="GO:0004838">
    <property type="term" value="F:L-tyrosine-2-oxoglutarate transaminase activity"/>
    <property type="evidence" value="ECO:0007669"/>
    <property type="project" value="TreeGrafter"/>
</dbReference>
<dbReference type="Proteomes" id="UP000593564">
    <property type="component" value="Unassembled WGS sequence"/>
</dbReference>
<reference evidence="1 2" key="2">
    <citation type="submission" date="2020-07" db="EMBL/GenBank/DDBJ databases">
        <title>Genome assembly of wild tea tree DASZ reveals pedigree and selection history of tea varieties.</title>
        <authorList>
            <person name="Zhang W."/>
        </authorList>
    </citation>
    <scope>NUCLEOTIDE SEQUENCE [LARGE SCALE GENOMIC DNA]</scope>
    <source>
        <strain evidence="2">cv. G240</strain>
        <tissue evidence="1">Leaf</tissue>
    </source>
</reference>
<dbReference type="InterPro" id="IPR015424">
    <property type="entry name" value="PyrdxlP-dep_Trfase"/>
</dbReference>
<dbReference type="EMBL" id="JACBKZ010000006">
    <property type="protein sequence ID" value="KAF5948292.1"/>
    <property type="molecule type" value="Genomic_DNA"/>
</dbReference>
<organism evidence="1 2">
    <name type="scientific">Camellia sinensis</name>
    <name type="common">Tea plant</name>
    <name type="synonym">Thea sinensis</name>
    <dbReference type="NCBI Taxonomy" id="4442"/>
    <lineage>
        <taxon>Eukaryota</taxon>
        <taxon>Viridiplantae</taxon>
        <taxon>Streptophyta</taxon>
        <taxon>Embryophyta</taxon>
        <taxon>Tracheophyta</taxon>
        <taxon>Spermatophyta</taxon>
        <taxon>Magnoliopsida</taxon>
        <taxon>eudicotyledons</taxon>
        <taxon>Gunneridae</taxon>
        <taxon>Pentapetalae</taxon>
        <taxon>asterids</taxon>
        <taxon>Ericales</taxon>
        <taxon>Theaceae</taxon>
        <taxon>Camellia</taxon>
    </lineage>
</organism>